<dbReference type="InterPro" id="IPR036388">
    <property type="entry name" value="WH-like_DNA-bd_sf"/>
</dbReference>
<feature type="modified residue" description="4-aspartylphosphate" evidence="7">
    <location>
        <position position="52"/>
    </location>
</feature>
<evidence type="ECO:0000256" key="2">
    <source>
        <dbReference type="ARBA" id="ARBA00022553"/>
    </source>
</evidence>
<accession>A0AA42BR99</accession>
<dbReference type="InterPro" id="IPR011006">
    <property type="entry name" value="CheY-like_superfamily"/>
</dbReference>
<dbReference type="GO" id="GO:0000976">
    <property type="term" value="F:transcription cis-regulatory region binding"/>
    <property type="evidence" value="ECO:0007669"/>
    <property type="project" value="TreeGrafter"/>
</dbReference>
<feature type="DNA-binding region" description="OmpR/PhoB-type" evidence="8">
    <location>
        <begin position="122"/>
        <end position="222"/>
    </location>
</feature>
<dbReference type="Pfam" id="PF00072">
    <property type="entry name" value="Response_reg"/>
    <property type="match status" value="1"/>
</dbReference>
<feature type="domain" description="OmpR/PhoB-type" evidence="10">
    <location>
        <begin position="122"/>
        <end position="222"/>
    </location>
</feature>
<organism evidence="11 12">
    <name type="scientific">Ectobacillus ponti</name>
    <dbReference type="NCBI Taxonomy" id="2961894"/>
    <lineage>
        <taxon>Bacteria</taxon>
        <taxon>Bacillati</taxon>
        <taxon>Bacillota</taxon>
        <taxon>Bacilli</taxon>
        <taxon>Bacillales</taxon>
        <taxon>Bacillaceae</taxon>
        <taxon>Ectobacillus</taxon>
    </lineage>
</organism>
<evidence type="ECO:0000256" key="8">
    <source>
        <dbReference type="PROSITE-ProRule" id="PRU01091"/>
    </source>
</evidence>
<comment type="caution">
    <text evidence="11">The sequence shown here is derived from an EMBL/GenBank/DDBJ whole genome shotgun (WGS) entry which is preliminary data.</text>
</comment>
<dbReference type="GO" id="GO:0006355">
    <property type="term" value="P:regulation of DNA-templated transcription"/>
    <property type="evidence" value="ECO:0007669"/>
    <property type="project" value="InterPro"/>
</dbReference>
<dbReference type="InterPro" id="IPR016032">
    <property type="entry name" value="Sig_transdc_resp-reg_C-effctor"/>
</dbReference>
<dbReference type="EMBL" id="JANCLT010000005">
    <property type="protein sequence ID" value="MCP8969264.1"/>
    <property type="molecule type" value="Genomic_DNA"/>
</dbReference>
<dbReference type="CDD" id="cd17574">
    <property type="entry name" value="REC_OmpR"/>
    <property type="match status" value="1"/>
</dbReference>
<keyword evidence="4" id="KW-0805">Transcription regulation</keyword>
<name>A0AA42BR99_9BACI</name>
<evidence type="ECO:0000256" key="7">
    <source>
        <dbReference type="PROSITE-ProRule" id="PRU00169"/>
    </source>
</evidence>
<evidence type="ECO:0000259" key="10">
    <source>
        <dbReference type="PROSITE" id="PS51755"/>
    </source>
</evidence>
<dbReference type="Gene3D" id="3.40.50.2300">
    <property type="match status" value="1"/>
</dbReference>
<dbReference type="FunFam" id="1.10.10.10:FF:000018">
    <property type="entry name" value="DNA-binding response regulator ResD"/>
    <property type="match status" value="1"/>
</dbReference>
<dbReference type="GO" id="GO:0005829">
    <property type="term" value="C:cytosol"/>
    <property type="evidence" value="ECO:0007669"/>
    <property type="project" value="TreeGrafter"/>
</dbReference>
<dbReference type="SUPFAM" id="SSF46894">
    <property type="entry name" value="C-terminal effector domain of the bipartite response regulators"/>
    <property type="match status" value="1"/>
</dbReference>
<keyword evidence="3" id="KW-0902">Two-component regulatory system</keyword>
<dbReference type="InterPro" id="IPR001867">
    <property type="entry name" value="OmpR/PhoB-type_DNA-bd"/>
</dbReference>
<sequence>MITVLLVDDEPRMLDLLSLYLIPRGYQCLKAVSGEQALGILQDQPVSLVLLDVMMPGMDGWETCWRIRDMKDVPIIMLTARNQPADIVHGLRYGADDYVTKPFHEEELLARMEAVLRRTHQAGHLEFQELVWDEEKHLVTVSNKEVALTPIEFSLLGLLLSHPHQVFSREQLIERIWGLDSDTEDRTVDSHVRNLRDKLRRASFPIDDYLKTVYGVGYRWTDHGA</sequence>
<dbReference type="GO" id="GO:0032993">
    <property type="term" value="C:protein-DNA complex"/>
    <property type="evidence" value="ECO:0007669"/>
    <property type="project" value="TreeGrafter"/>
</dbReference>
<dbReference type="FunFam" id="3.40.50.2300:FF:000001">
    <property type="entry name" value="DNA-binding response regulator PhoB"/>
    <property type="match status" value="1"/>
</dbReference>
<evidence type="ECO:0000256" key="5">
    <source>
        <dbReference type="ARBA" id="ARBA00023125"/>
    </source>
</evidence>
<dbReference type="PROSITE" id="PS50110">
    <property type="entry name" value="RESPONSE_REGULATORY"/>
    <property type="match status" value="1"/>
</dbReference>
<evidence type="ECO:0000313" key="12">
    <source>
        <dbReference type="Proteomes" id="UP001156102"/>
    </source>
</evidence>
<dbReference type="Gene3D" id="6.10.250.690">
    <property type="match status" value="1"/>
</dbReference>
<dbReference type="InterPro" id="IPR001789">
    <property type="entry name" value="Sig_transdc_resp-reg_receiver"/>
</dbReference>
<evidence type="ECO:0000256" key="1">
    <source>
        <dbReference type="ARBA" id="ARBA00004496"/>
    </source>
</evidence>
<evidence type="ECO:0000256" key="4">
    <source>
        <dbReference type="ARBA" id="ARBA00023015"/>
    </source>
</evidence>
<protein>
    <submittedName>
        <fullName evidence="11">Response regulator transcription factor</fullName>
    </submittedName>
</protein>
<dbReference type="GO" id="GO:0000156">
    <property type="term" value="F:phosphorelay response regulator activity"/>
    <property type="evidence" value="ECO:0007669"/>
    <property type="project" value="TreeGrafter"/>
</dbReference>
<dbReference type="PROSITE" id="PS51755">
    <property type="entry name" value="OMPR_PHOB"/>
    <property type="match status" value="1"/>
</dbReference>
<evidence type="ECO:0000259" key="9">
    <source>
        <dbReference type="PROSITE" id="PS50110"/>
    </source>
</evidence>
<gene>
    <name evidence="11" type="ORF">NK662_12015</name>
</gene>
<dbReference type="AlphaFoldDB" id="A0AA42BR99"/>
<keyword evidence="5 8" id="KW-0238">DNA-binding</keyword>
<proteinExistence type="predicted"/>
<dbReference type="InterPro" id="IPR039420">
    <property type="entry name" value="WalR-like"/>
</dbReference>
<evidence type="ECO:0000256" key="3">
    <source>
        <dbReference type="ARBA" id="ARBA00023012"/>
    </source>
</evidence>
<dbReference type="PANTHER" id="PTHR48111:SF73">
    <property type="entry name" value="ALKALINE PHOSPHATASE SYNTHESIS TRANSCRIPTIONAL REGULATORY PROTEIN PHOP"/>
    <property type="match status" value="1"/>
</dbReference>
<keyword evidence="12" id="KW-1185">Reference proteome</keyword>
<keyword evidence="2 7" id="KW-0597">Phosphoprotein</keyword>
<keyword evidence="6" id="KW-0804">Transcription</keyword>
<dbReference type="SUPFAM" id="SSF52172">
    <property type="entry name" value="CheY-like"/>
    <property type="match status" value="1"/>
</dbReference>
<dbReference type="Pfam" id="PF00486">
    <property type="entry name" value="Trans_reg_C"/>
    <property type="match status" value="1"/>
</dbReference>
<dbReference type="Gene3D" id="1.10.10.10">
    <property type="entry name" value="Winged helix-like DNA-binding domain superfamily/Winged helix DNA-binding domain"/>
    <property type="match status" value="1"/>
</dbReference>
<feature type="domain" description="Response regulatory" evidence="9">
    <location>
        <begin position="3"/>
        <end position="116"/>
    </location>
</feature>
<dbReference type="Proteomes" id="UP001156102">
    <property type="component" value="Unassembled WGS sequence"/>
</dbReference>
<dbReference type="PANTHER" id="PTHR48111">
    <property type="entry name" value="REGULATOR OF RPOS"/>
    <property type="match status" value="1"/>
</dbReference>
<reference evidence="11" key="1">
    <citation type="submission" date="2022-07" db="EMBL/GenBank/DDBJ databases">
        <authorList>
            <person name="Li W.-J."/>
            <person name="Deng Q.-Q."/>
        </authorList>
    </citation>
    <scope>NUCLEOTIDE SEQUENCE</scope>
    <source>
        <strain evidence="11">SYSU M60031</strain>
    </source>
</reference>
<comment type="subcellular location">
    <subcellularLocation>
        <location evidence="1">Cytoplasm</location>
    </subcellularLocation>
</comment>
<evidence type="ECO:0000313" key="11">
    <source>
        <dbReference type="EMBL" id="MCP8969264.1"/>
    </source>
</evidence>
<dbReference type="CDD" id="cd00383">
    <property type="entry name" value="trans_reg_C"/>
    <property type="match status" value="1"/>
</dbReference>
<dbReference type="SMART" id="SM00862">
    <property type="entry name" value="Trans_reg_C"/>
    <property type="match status" value="1"/>
</dbReference>
<dbReference type="SMART" id="SM00448">
    <property type="entry name" value="REC"/>
    <property type="match status" value="1"/>
</dbReference>
<dbReference type="RefSeq" id="WP_254759174.1">
    <property type="nucleotide sequence ID" value="NZ_JANCLT010000005.1"/>
</dbReference>
<evidence type="ECO:0000256" key="6">
    <source>
        <dbReference type="ARBA" id="ARBA00023163"/>
    </source>
</evidence>